<dbReference type="PANTHER" id="PTHR33620:SF1">
    <property type="entry name" value="UREASE ACCESSORY PROTEIN F"/>
    <property type="match status" value="1"/>
</dbReference>
<dbReference type="InterPro" id="IPR038277">
    <property type="entry name" value="UreF_sf"/>
</dbReference>
<dbReference type="EMBL" id="JBBKTX010000001">
    <property type="protein sequence ID" value="MFK4751013.1"/>
    <property type="molecule type" value="Genomic_DNA"/>
</dbReference>
<dbReference type="PIRSF" id="PIRSF009467">
    <property type="entry name" value="Ureas_acces_UreF"/>
    <property type="match status" value="1"/>
</dbReference>
<dbReference type="PANTHER" id="PTHR33620">
    <property type="entry name" value="UREASE ACCESSORY PROTEIN F"/>
    <property type="match status" value="1"/>
</dbReference>
<evidence type="ECO:0000313" key="5">
    <source>
        <dbReference type="Proteomes" id="UP001620597"/>
    </source>
</evidence>
<keyword evidence="5" id="KW-1185">Reference proteome</keyword>
<dbReference type="HAMAP" id="MF_01385">
    <property type="entry name" value="UreF"/>
    <property type="match status" value="1"/>
</dbReference>
<evidence type="ECO:0000256" key="3">
    <source>
        <dbReference type="HAMAP-Rule" id="MF_01385"/>
    </source>
</evidence>
<dbReference type="RefSeq" id="WP_416204544.1">
    <property type="nucleotide sequence ID" value="NZ_JBBKTX010000001.1"/>
</dbReference>
<comment type="subcellular location">
    <subcellularLocation>
        <location evidence="3">Cytoplasm</location>
    </subcellularLocation>
</comment>
<evidence type="ECO:0000256" key="2">
    <source>
        <dbReference type="ARBA" id="ARBA00023186"/>
    </source>
</evidence>
<dbReference type="Pfam" id="PF01730">
    <property type="entry name" value="UreF"/>
    <property type="match status" value="1"/>
</dbReference>
<dbReference type="Gene3D" id="1.10.4190.10">
    <property type="entry name" value="Urease accessory protein UreF"/>
    <property type="match status" value="1"/>
</dbReference>
<sequence length="257" mass="27803">MMINTTGSTTINMSMAMTISTTDSVVVDTTLAAASPLSDMGLIRLMQLCSVSLPVGGYAFSHGMEYAIDAGWITKAPQVSQWVNEQLQHSLSATDLPVLRRCMAAIASGDLAELVRLNDLLLACRETRELRLTDTAMGEALHRLLTSLGFELPFAKGEPVSFVCLFALAAGEWGIPYRSAALGFLWSWLENQIAAATKLVPLGQTQAQQLLGELQPALQRALEYADTLDDDEIGAGLPALAIASSQHEHMYSRLFRS</sequence>
<evidence type="ECO:0000313" key="4">
    <source>
        <dbReference type="EMBL" id="MFK4751013.1"/>
    </source>
</evidence>
<organism evidence="4 5">
    <name type="scientific">Oceanobacter antarcticus</name>
    <dbReference type="NCBI Taxonomy" id="3133425"/>
    <lineage>
        <taxon>Bacteria</taxon>
        <taxon>Pseudomonadati</taxon>
        <taxon>Pseudomonadota</taxon>
        <taxon>Gammaproteobacteria</taxon>
        <taxon>Oceanospirillales</taxon>
        <taxon>Oceanospirillaceae</taxon>
        <taxon>Oceanobacter</taxon>
    </lineage>
</organism>
<comment type="function">
    <text evidence="3">Required for maturation of urease via the functional incorporation of the urease nickel metallocenter.</text>
</comment>
<dbReference type="Proteomes" id="UP001620597">
    <property type="component" value="Unassembled WGS sequence"/>
</dbReference>
<keyword evidence="1 3" id="KW-0996">Nickel insertion</keyword>
<comment type="similarity">
    <text evidence="3">Belongs to the UreF family.</text>
</comment>
<proteinExistence type="inferred from homology"/>
<gene>
    <name evidence="3" type="primary">ureF</name>
    <name evidence="4" type="ORF">WG929_01200</name>
</gene>
<keyword evidence="3" id="KW-0963">Cytoplasm</keyword>
<accession>A0ABW8NDJ8</accession>
<protein>
    <recommendedName>
        <fullName evidence="3">Urease accessory protein UreF</fullName>
    </recommendedName>
</protein>
<reference evidence="4 5" key="1">
    <citation type="submission" date="2024-03" db="EMBL/GenBank/DDBJ databases">
        <title>High-quality draft genome sequence of Oceanobacter sp. wDCs-4.</title>
        <authorList>
            <person name="Dong C."/>
        </authorList>
    </citation>
    <scope>NUCLEOTIDE SEQUENCE [LARGE SCALE GENOMIC DNA]</scope>
    <source>
        <strain evidence="5">wDCs-4</strain>
    </source>
</reference>
<evidence type="ECO:0000256" key="1">
    <source>
        <dbReference type="ARBA" id="ARBA00022988"/>
    </source>
</evidence>
<keyword evidence="2 3" id="KW-0143">Chaperone</keyword>
<comment type="caution">
    <text evidence="4">The sequence shown here is derived from an EMBL/GenBank/DDBJ whole genome shotgun (WGS) entry which is preliminary data.</text>
</comment>
<name>A0ABW8NDJ8_9GAMM</name>
<comment type="subunit">
    <text evidence="3">UreD, UreF and UreG form a complex that acts as a GTP-hydrolysis-dependent molecular chaperone, activating the urease apoprotein by helping to assemble the nickel containing metallocenter of UreC. The UreE protein probably delivers the nickel.</text>
</comment>
<dbReference type="InterPro" id="IPR002639">
    <property type="entry name" value="UreF"/>
</dbReference>